<dbReference type="InterPro" id="IPR018060">
    <property type="entry name" value="HTH_AraC"/>
</dbReference>
<evidence type="ECO:0000256" key="3">
    <source>
        <dbReference type="ARBA" id="ARBA00023163"/>
    </source>
</evidence>
<sequence length="194" mass="22423">MFTEQHSEALAVWAFRTGVWDYLVLPLADTGINEVVTSIEAAAEVGFSQRPQFNKSAHVMLPEEVRFRRSPENEKLLRPAISYLEGHFREKVTEERLAALCKINVTQFSRTFRQTFDVTFQEYLVRFRLNESARLLRNPGASIADVAYLVGFNDPSYYARAFKKYFGVTPSRYRQCLKNDRASMVQDHQVLRSA</sequence>
<dbReference type="PROSITE" id="PS00041">
    <property type="entry name" value="HTH_ARAC_FAMILY_1"/>
    <property type="match status" value="1"/>
</dbReference>
<keyword evidence="2" id="KW-0238">DNA-binding</keyword>
<name>A0ABY5GXS1_9GAMM</name>
<protein>
    <submittedName>
        <fullName evidence="5">Helix-turn-helix transcriptional regulator</fullName>
    </submittedName>
</protein>
<keyword evidence="3" id="KW-0804">Transcription</keyword>
<evidence type="ECO:0000256" key="1">
    <source>
        <dbReference type="ARBA" id="ARBA00023015"/>
    </source>
</evidence>
<feature type="domain" description="HTH araC/xylS-type" evidence="4">
    <location>
        <begin position="78"/>
        <end position="176"/>
    </location>
</feature>
<dbReference type="PROSITE" id="PS01124">
    <property type="entry name" value="HTH_ARAC_FAMILY_2"/>
    <property type="match status" value="1"/>
</dbReference>
<dbReference type="Gene3D" id="1.10.10.60">
    <property type="entry name" value="Homeodomain-like"/>
    <property type="match status" value="2"/>
</dbReference>
<evidence type="ECO:0000313" key="5">
    <source>
        <dbReference type="EMBL" id="UTW04569.1"/>
    </source>
</evidence>
<dbReference type="PRINTS" id="PR00032">
    <property type="entry name" value="HTHARAC"/>
</dbReference>
<dbReference type="SMART" id="SM00342">
    <property type="entry name" value="HTH_ARAC"/>
    <property type="match status" value="1"/>
</dbReference>
<keyword evidence="1" id="KW-0805">Transcription regulation</keyword>
<evidence type="ECO:0000313" key="6">
    <source>
        <dbReference type="Proteomes" id="UP001059950"/>
    </source>
</evidence>
<dbReference type="InterPro" id="IPR009057">
    <property type="entry name" value="Homeodomain-like_sf"/>
</dbReference>
<reference evidence="5" key="1">
    <citation type="submission" date="2021-04" db="EMBL/GenBank/DDBJ databases">
        <title>Oceanospirillales bacteria with DddD are important DMSP degraders in coastal seawater.</title>
        <authorList>
            <person name="Liu J."/>
        </authorList>
    </citation>
    <scope>NUCLEOTIDE SEQUENCE</scope>
    <source>
        <strain evidence="5">GY6</strain>
    </source>
</reference>
<dbReference type="Pfam" id="PF12833">
    <property type="entry name" value="HTH_18"/>
    <property type="match status" value="1"/>
</dbReference>
<proteinExistence type="predicted"/>
<dbReference type="Proteomes" id="UP001059950">
    <property type="component" value="Chromosome"/>
</dbReference>
<dbReference type="SUPFAM" id="SSF46689">
    <property type="entry name" value="Homeodomain-like"/>
    <property type="match status" value="2"/>
</dbReference>
<evidence type="ECO:0000256" key="2">
    <source>
        <dbReference type="ARBA" id="ARBA00023125"/>
    </source>
</evidence>
<organism evidence="5 6">
    <name type="scientific">Amphritea atlantica</name>
    <dbReference type="NCBI Taxonomy" id="355243"/>
    <lineage>
        <taxon>Bacteria</taxon>
        <taxon>Pseudomonadati</taxon>
        <taxon>Pseudomonadota</taxon>
        <taxon>Gammaproteobacteria</taxon>
        <taxon>Oceanospirillales</taxon>
        <taxon>Oceanospirillaceae</taxon>
        <taxon>Amphritea</taxon>
    </lineage>
</organism>
<dbReference type="InterPro" id="IPR018062">
    <property type="entry name" value="HTH_AraC-typ_CS"/>
</dbReference>
<dbReference type="EMBL" id="CP073344">
    <property type="protein sequence ID" value="UTW04569.1"/>
    <property type="molecule type" value="Genomic_DNA"/>
</dbReference>
<gene>
    <name evidence="5" type="ORF">KDX31_06080</name>
</gene>
<evidence type="ECO:0000259" key="4">
    <source>
        <dbReference type="PROSITE" id="PS01124"/>
    </source>
</evidence>
<dbReference type="PANTHER" id="PTHR43280:SF28">
    <property type="entry name" value="HTH-TYPE TRANSCRIPTIONAL ACTIVATOR RHAS"/>
    <property type="match status" value="1"/>
</dbReference>
<dbReference type="InterPro" id="IPR020449">
    <property type="entry name" value="Tscrpt_reg_AraC-type_HTH"/>
</dbReference>
<dbReference type="PANTHER" id="PTHR43280">
    <property type="entry name" value="ARAC-FAMILY TRANSCRIPTIONAL REGULATOR"/>
    <property type="match status" value="1"/>
</dbReference>
<keyword evidence="6" id="KW-1185">Reference proteome</keyword>
<accession>A0ABY5GXS1</accession>